<name>S4R4Q7_PETMA</name>
<accession>S4R4Q7</accession>
<feature type="compositionally biased region" description="Basic residues" evidence="1">
    <location>
        <begin position="130"/>
        <end position="153"/>
    </location>
</feature>
<evidence type="ECO:0000313" key="2">
    <source>
        <dbReference type="Ensembl" id="ENSPMAP00000000186.1"/>
    </source>
</evidence>
<evidence type="ECO:0000256" key="1">
    <source>
        <dbReference type="SAM" id="MobiDB-lite"/>
    </source>
</evidence>
<feature type="compositionally biased region" description="Low complexity" evidence="1">
    <location>
        <begin position="74"/>
        <end position="88"/>
    </location>
</feature>
<dbReference type="GeneTree" id="ENSGT00940000157075"/>
<sequence>QVFKKAYIPRTLTDVVDYERDFDQMMQAKEEDAAFSVQHDNILYQTVTGLRKDLTGAQTAAPQVPALLEEDTDSSLSNGSDDGGSSSDDNNECVASNGDGPGFVHPKDRPQESPADKKERKKEVKDAQREKRKQKTPKHVKKRRERLGKIKSK</sequence>
<dbReference type="STRING" id="7757.ENSPMAP00000000186"/>
<protein>
    <submittedName>
        <fullName evidence="2">Uncharacterized protein</fullName>
    </submittedName>
</protein>
<feature type="region of interest" description="Disordered" evidence="1">
    <location>
        <begin position="58"/>
        <end position="153"/>
    </location>
</feature>
<feature type="compositionally biased region" description="Basic and acidic residues" evidence="1">
    <location>
        <begin position="105"/>
        <end position="129"/>
    </location>
</feature>
<dbReference type="OMA" id="QMMQAKE"/>
<organism evidence="2">
    <name type="scientific">Petromyzon marinus</name>
    <name type="common">Sea lamprey</name>
    <dbReference type="NCBI Taxonomy" id="7757"/>
    <lineage>
        <taxon>Eukaryota</taxon>
        <taxon>Metazoa</taxon>
        <taxon>Chordata</taxon>
        <taxon>Craniata</taxon>
        <taxon>Vertebrata</taxon>
        <taxon>Cyclostomata</taxon>
        <taxon>Hyperoartia</taxon>
        <taxon>Petromyzontiformes</taxon>
        <taxon>Petromyzontidae</taxon>
        <taxon>Petromyzon</taxon>
    </lineage>
</organism>
<dbReference type="InterPro" id="IPR051272">
    <property type="entry name" value="RIO-type_Ser/Thr_kinase"/>
</dbReference>
<reference evidence="2" key="1">
    <citation type="submission" date="2025-08" db="UniProtKB">
        <authorList>
            <consortium name="Ensembl"/>
        </authorList>
    </citation>
    <scope>IDENTIFICATION</scope>
</reference>
<dbReference type="AlphaFoldDB" id="S4R4Q7"/>
<dbReference type="Ensembl" id="ENSPMAT00000000186.1">
    <property type="protein sequence ID" value="ENSPMAP00000000186.1"/>
    <property type="gene ID" value="ENSPMAG00000000166.1"/>
</dbReference>
<proteinExistence type="predicted"/>
<dbReference type="PANTHER" id="PTHR45723">
    <property type="entry name" value="SERINE/THREONINE-PROTEIN KINASE RIO1"/>
    <property type="match status" value="1"/>
</dbReference>
<reference evidence="2" key="2">
    <citation type="submission" date="2025-09" db="UniProtKB">
        <authorList>
            <consortium name="Ensembl"/>
        </authorList>
    </citation>
    <scope>IDENTIFICATION</scope>
</reference>
<dbReference type="HOGENOM" id="CLU_1717490_0_0_1"/>